<name>A0A165AI10_9CRUS</name>
<evidence type="ECO:0000313" key="2">
    <source>
        <dbReference type="Proteomes" id="UP000076858"/>
    </source>
</evidence>
<accession>A0A165AI10</accession>
<evidence type="ECO:0000313" key="1">
    <source>
        <dbReference type="EMBL" id="KZS17682.1"/>
    </source>
</evidence>
<keyword evidence="2" id="KW-1185">Reference proteome</keyword>
<dbReference type="EMBL" id="LRGB01000626">
    <property type="protein sequence ID" value="KZS17682.1"/>
    <property type="molecule type" value="Genomic_DNA"/>
</dbReference>
<organism evidence="1 2">
    <name type="scientific">Daphnia magna</name>
    <dbReference type="NCBI Taxonomy" id="35525"/>
    <lineage>
        <taxon>Eukaryota</taxon>
        <taxon>Metazoa</taxon>
        <taxon>Ecdysozoa</taxon>
        <taxon>Arthropoda</taxon>
        <taxon>Crustacea</taxon>
        <taxon>Branchiopoda</taxon>
        <taxon>Diplostraca</taxon>
        <taxon>Cladocera</taxon>
        <taxon>Anomopoda</taxon>
        <taxon>Daphniidae</taxon>
        <taxon>Daphnia</taxon>
    </lineage>
</organism>
<proteinExistence type="predicted"/>
<dbReference type="AlphaFoldDB" id="A0A165AI10"/>
<dbReference type="Proteomes" id="UP000076858">
    <property type="component" value="Unassembled WGS sequence"/>
</dbReference>
<gene>
    <name evidence="1" type="ORF">APZ42_016604</name>
</gene>
<protein>
    <submittedName>
        <fullName evidence="1">Uncharacterized protein</fullName>
    </submittedName>
</protein>
<sequence>MCFFLVQFIFFILKAKKKKRDPERPSLKQWQSVYCHRAAAHATVSPFSLSCIPL</sequence>
<reference evidence="1 2" key="1">
    <citation type="submission" date="2016-03" db="EMBL/GenBank/DDBJ databases">
        <title>EvidentialGene: Evidence-directed Construction of Genes on Genomes.</title>
        <authorList>
            <person name="Gilbert D.G."/>
            <person name="Choi J.-H."/>
            <person name="Mockaitis K."/>
            <person name="Colbourne J."/>
            <person name="Pfrender M."/>
        </authorList>
    </citation>
    <scope>NUCLEOTIDE SEQUENCE [LARGE SCALE GENOMIC DNA]</scope>
    <source>
        <strain evidence="1 2">Xinb3</strain>
        <tissue evidence="1">Complete organism</tissue>
    </source>
</reference>
<comment type="caution">
    <text evidence="1">The sequence shown here is derived from an EMBL/GenBank/DDBJ whole genome shotgun (WGS) entry which is preliminary data.</text>
</comment>